<accession>A0ABV8HHR0</accession>
<dbReference type="EMBL" id="JBHSBB010000007">
    <property type="protein sequence ID" value="MFC4031101.1"/>
    <property type="molecule type" value="Genomic_DNA"/>
</dbReference>
<dbReference type="PROSITE" id="PS50801">
    <property type="entry name" value="STAS"/>
    <property type="match status" value="1"/>
</dbReference>
<evidence type="ECO:0000259" key="3">
    <source>
        <dbReference type="PROSITE" id="PS50801"/>
    </source>
</evidence>
<protein>
    <recommendedName>
        <fullName evidence="2">Anti-sigma factor antagonist</fullName>
    </recommendedName>
</protein>
<evidence type="ECO:0000256" key="2">
    <source>
        <dbReference type="RuleBase" id="RU003749"/>
    </source>
</evidence>
<comment type="caution">
    <text evidence="4">The sequence shown here is derived from an EMBL/GenBank/DDBJ whole genome shotgun (WGS) entry which is preliminary data.</text>
</comment>
<dbReference type="Pfam" id="PF01740">
    <property type="entry name" value="STAS"/>
    <property type="match status" value="1"/>
</dbReference>
<dbReference type="InterPro" id="IPR003658">
    <property type="entry name" value="Anti-sigma_ant"/>
</dbReference>
<dbReference type="PANTHER" id="PTHR33495">
    <property type="entry name" value="ANTI-SIGMA FACTOR ANTAGONIST TM_1081-RELATED-RELATED"/>
    <property type="match status" value="1"/>
</dbReference>
<evidence type="ECO:0000256" key="1">
    <source>
        <dbReference type="ARBA" id="ARBA00009013"/>
    </source>
</evidence>
<evidence type="ECO:0000313" key="4">
    <source>
        <dbReference type="EMBL" id="MFC4031101.1"/>
    </source>
</evidence>
<evidence type="ECO:0000313" key="5">
    <source>
        <dbReference type="Proteomes" id="UP001595765"/>
    </source>
</evidence>
<dbReference type="PANTHER" id="PTHR33495:SF2">
    <property type="entry name" value="ANTI-SIGMA FACTOR ANTAGONIST TM_1081-RELATED"/>
    <property type="match status" value="1"/>
</dbReference>
<dbReference type="CDD" id="cd07043">
    <property type="entry name" value="STAS_anti-anti-sigma_factors"/>
    <property type="match status" value="1"/>
</dbReference>
<keyword evidence="5" id="KW-1185">Reference proteome</keyword>
<dbReference type="Gene3D" id="3.30.750.24">
    <property type="entry name" value="STAS domain"/>
    <property type="match status" value="1"/>
</dbReference>
<dbReference type="NCBIfam" id="TIGR00377">
    <property type="entry name" value="ant_ant_sig"/>
    <property type="match status" value="1"/>
</dbReference>
<dbReference type="Proteomes" id="UP001595765">
    <property type="component" value="Unassembled WGS sequence"/>
</dbReference>
<dbReference type="InterPro" id="IPR036513">
    <property type="entry name" value="STAS_dom_sf"/>
</dbReference>
<reference evidence="5" key="1">
    <citation type="journal article" date="2019" name="Int. J. Syst. Evol. Microbiol.">
        <title>The Global Catalogue of Microorganisms (GCM) 10K type strain sequencing project: providing services to taxonomists for standard genome sequencing and annotation.</title>
        <authorList>
            <consortium name="The Broad Institute Genomics Platform"/>
            <consortium name="The Broad Institute Genome Sequencing Center for Infectious Disease"/>
            <person name="Wu L."/>
            <person name="Ma J."/>
        </authorList>
    </citation>
    <scope>NUCLEOTIDE SEQUENCE [LARGE SCALE GENOMIC DNA]</scope>
    <source>
        <strain evidence="5">CGMCC 4.7237</strain>
    </source>
</reference>
<dbReference type="InterPro" id="IPR002645">
    <property type="entry name" value="STAS_dom"/>
</dbReference>
<dbReference type="RefSeq" id="WP_386426973.1">
    <property type="nucleotide sequence ID" value="NZ_JBHSBB010000007.1"/>
</dbReference>
<comment type="similarity">
    <text evidence="1 2">Belongs to the anti-sigma-factor antagonist family.</text>
</comment>
<sequence>MSETGELITVLADGDTVVVRVTDEIDADSAPLLAETLERAALRTPARTVVDLSAVPFADSSILHVLLTAQGRHTEVGGRLIVAGPLSDIVRRLFDVTGTAELFTMAATFEQALEA</sequence>
<name>A0ABV8HHR0_9ACTN</name>
<dbReference type="SUPFAM" id="SSF52091">
    <property type="entry name" value="SpoIIaa-like"/>
    <property type="match status" value="1"/>
</dbReference>
<organism evidence="4 5">
    <name type="scientific">Streptomyces polygonati</name>
    <dbReference type="NCBI Taxonomy" id="1617087"/>
    <lineage>
        <taxon>Bacteria</taxon>
        <taxon>Bacillati</taxon>
        <taxon>Actinomycetota</taxon>
        <taxon>Actinomycetes</taxon>
        <taxon>Kitasatosporales</taxon>
        <taxon>Streptomycetaceae</taxon>
        <taxon>Streptomyces</taxon>
    </lineage>
</organism>
<feature type="domain" description="STAS" evidence="3">
    <location>
        <begin position="6"/>
        <end position="115"/>
    </location>
</feature>
<proteinExistence type="inferred from homology"/>
<gene>
    <name evidence="4" type="ORF">ACFO3J_06405</name>
</gene>